<dbReference type="InterPro" id="IPR055346">
    <property type="entry name" value="Fe-S_cluster_assembly_SufBD"/>
</dbReference>
<reference evidence="4 5" key="1">
    <citation type="submission" date="2022-11" db="EMBL/GenBank/DDBJ databases">
        <title>Taxonomy of Curtobacterium flaccumfaciens.</title>
        <authorList>
            <person name="Osdaghi E."/>
            <person name="Taghavi S.M."/>
            <person name="Hamidizade M."/>
            <person name="Abachi H."/>
            <person name="Fazliarab A."/>
            <person name="Baeyen S."/>
            <person name="Portier P."/>
            <person name="Van Vaerenbergh J."/>
            <person name="Jacques M.-A."/>
        </authorList>
    </citation>
    <scope>NUCLEOTIDE SEQUENCE [LARGE SCALE GENOMIC DNA]</scope>
    <source>
        <strain evidence="4 5">LMG 3715</strain>
    </source>
</reference>
<dbReference type="InterPro" id="IPR011542">
    <property type="entry name" value="SUF_FeS_clus_asmbl_SufD"/>
</dbReference>
<feature type="region of interest" description="Disordered" evidence="2">
    <location>
        <begin position="1"/>
        <end position="52"/>
    </location>
</feature>
<feature type="compositionally biased region" description="Basic and acidic residues" evidence="2">
    <location>
        <begin position="37"/>
        <end position="52"/>
    </location>
</feature>
<dbReference type="InterPro" id="IPR000825">
    <property type="entry name" value="SUF_FeS_clus_asmbl_SufBD_core"/>
</dbReference>
<dbReference type="SUPFAM" id="SSF101960">
    <property type="entry name" value="Stabilizer of iron transporter SufD"/>
    <property type="match status" value="1"/>
</dbReference>
<evidence type="ECO:0000256" key="2">
    <source>
        <dbReference type="SAM" id="MobiDB-lite"/>
    </source>
</evidence>
<dbReference type="RefSeq" id="WP_214519949.1">
    <property type="nucleotide sequence ID" value="NZ_CP104934.1"/>
</dbReference>
<evidence type="ECO:0000259" key="3">
    <source>
        <dbReference type="Pfam" id="PF01458"/>
    </source>
</evidence>
<evidence type="ECO:0000313" key="5">
    <source>
        <dbReference type="Proteomes" id="UP001207276"/>
    </source>
</evidence>
<protein>
    <submittedName>
        <fullName evidence="4">Fe-S cluster assembly protein SufD</fullName>
    </submittedName>
</protein>
<proteinExistence type="inferred from homology"/>
<keyword evidence="5" id="KW-1185">Reference proteome</keyword>
<dbReference type="NCBIfam" id="TIGR01981">
    <property type="entry name" value="sufD"/>
    <property type="match status" value="1"/>
</dbReference>
<evidence type="ECO:0000313" key="4">
    <source>
        <dbReference type="EMBL" id="MCX2847343.1"/>
    </source>
</evidence>
<dbReference type="Proteomes" id="UP001207276">
    <property type="component" value="Unassembled WGS sequence"/>
</dbReference>
<feature type="compositionally biased region" description="Low complexity" evidence="2">
    <location>
        <begin position="16"/>
        <end position="30"/>
    </location>
</feature>
<dbReference type="PANTHER" id="PTHR43575">
    <property type="entry name" value="PROTEIN ABCI7, CHLOROPLASTIC"/>
    <property type="match status" value="1"/>
</dbReference>
<organism evidence="4 5">
    <name type="scientific">Curtobacterium poinsettiae</name>
    <dbReference type="NCBI Taxonomy" id="159612"/>
    <lineage>
        <taxon>Bacteria</taxon>
        <taxon>Bacillati</taxon>
        <taxon>Actinomycetota</taxon>
        <taxon>Actinomycetes</taxon>
        <taxon>Micrococcales</taxon>
        <taxon>Microbacteriaceae</taxon>
        <taxon>Curtobacterium</taxon>
    </lineage>
</organism>
<name>A0ABT3RXL7_9MICO</name>
<feature type="region of interest" description="Disordered" evidence="2">
    <location>
        <begin position="413"/>
        <end position="446"/>
    </location>
</feature>
<sequence length="446" mass="47377">MSSTTPPHIDQPIEPAAAAQGGTQHGAGAHSDGGWDAPDKKVPVQTRSERFQSGDVEAFPKVTGREVNWKFAPLTKLQPLLDGPLDGSAYPYLARQSEGADVEWGRSDDPRVGTAGLPEDRAAAAAWSARDAVLAITIKATEAHEFITVTRSDFGSQPRAAHTVITAEPNAQGIVVLDNRGSALLSENIEIVAQQNARLTVVSLQDWDDDAVHVSTHFAEVGRDAFLKHVVVSLGGDVIRVNPSTHLGAQGADTEMYGVYFADAGQYIEQQVYVNHDAPNTRGRVNYKGALQGQGAHTVWIGDVLIGRAGDGTDSYEQNRNLVLTDGTRADSVPNLEIETGNIEGAGHASATGRFDDEQLFYLQSRGVPEEEARRLVVLGFLVEVIQKIGAPELEERLIAAVEQELAEGRSVIAAPAESGAEPAAAPQTAAPQTAAPQTATPQAND</sequence>
<dbReference type="Pfam" id="PF01458">
    <property type="entry name" value="SUFBD_core"/>
    <property type="match status" value="1"/>
</dbReference>
<comment type="similarity">
    <text evidence="1">Belongs to the iron-sulfur cluster assembly SufBD family.</text>
</comment>
<feature type="domain" description="SUF system FeS cluster assembly SufBD core" evidence="3">
    <location>
        <begin position="159"/>
        <end position="381"/>
    </location>
</feature>
<dbReference type="PANTHER" id="PTHR43575:SF1">
    <property type="entry name" value="PROTEIN ABCI7, CHLOROPLASTIC"/>
    <property type="match status" value="1"/>
</dbReference>
<evidence type="ECO:0000256" key="1">
    <source>
        <dbReference type="ARBA" id="ARBA00043967"/>
    </source>
</evidence>
<dbReference type="InterPro" id="IPR037284">
    <property type="entry name" value="SUF_FeS_clus_asmbl_SufBD_sf"/>
</dbReference>
<accession>A0ABT3RXL7</accession>
<feature type="compositionally biased region" description="Low complexity" evidence="2">
    <location>
        <begin position="414"/>
        <end position="446"/>
    </location>
</feature>
<dbReference type="EMBL" id="JAPJDE010000001">
    <property type="protein sequence ID" value="MCX2847343.1"/>
    <property type="molecule type" value="Genomic_DNA"/>
</dbReference>
<comment type="caution">
    <text evidence="4">The sequence shown here is derived from an EMBL/GenBank/DDBJ whole genome shotgun (WGS) entry which is preliminary data.</text>
</comment>
<gene>
    <name evidence="4" type="primary">sufD</name>
    <name evidence="4" type="ORF">ORG12_01505</name>
</gene>